<evidence type="ECO:0000313" key="3">
    <source>
        <dbReference type="Proteomes" id="UP001291623"/>
    </source>
</evidence>
<feature type="compositionally biased region" description="Basic and acidic residues" evidence="1">
    <location>
        <begin position="13"/>
        <end position="42"/>
    </location>
</feature>
<feature type="compositionally biased region" description="Basic and acidic residues" evidence="1">
    <location>
        <begin position="77"/>
        <end position="104"/>
    </location>
</feature>
<sequence>MMDNNEEVSTEVSNHDAGKDNEKFQQAQEERDAHQHLKEVCDRNGISPERRGRNKHRGKEKWKESKKGNNKSIPPDLHIERSIDNETKEDMDRQNTESNTKESETISNQGNNIEEQEVSQNKNTEDSHQQKSDCSNSKGGKSRNKKKAKETKPARKTLHLLPEKIWKSNFSYLRLIHTYTDPEDILPIVPFDNKGTRNRYSSGVHRAGSFKPENSIVEVPCSTN</sequence>
<dbReference type="EMBL" id="JAVYJV010000014">
    <property type="protein sequence ID" value="KAK4353735.1"/>
    <property type="molecule type" value="Genomic_DNA"/>
</dbReference>
<name>A0AAE1RJZ8_9SOLA</name>
<organism evidence="2 3">
    <name type="scientific">Anisodus tanguticus</name>
    <dbReference type="NCBI Taxonomy" id="243964"/>
    <lineage>
        <taxon>Eukaryota</taxon>
        <taxon>Viridiplantae</taxon>
        <taxon>Streptophyta</taxon>
        <taxon>Embryophyta</taxon>
        <taxon>Tracheophyta</taxon>
        <taxon>Spermatophyta</taxon>
        <taxon>Magnoliopsida</taxon>
        <taxon>eudicotyledons</taxon>
        <taxon>Gunneridae</taxon>
        <taxon>Pentapetalae</taxon>
        <taxon>asterids</taxon>
        <taxon>lamiids</taxon>
        <taxon>Solanales</taxon>
        <taxon>Solanaceae</taxon>
        <taxon>Solanoideae</taxon>
        <taxon>Hyoscyameae</taxon>
        <taxon>Anisodus</taxon>
    </lineage>
</organism>
<accession>A0AAE1RJZ8</accession>
<feature type="compositionally biased region" description="Polar residues" evidence="1">
    <location>
        <begin position="105"/>
        <end position="122"/>
    </location>
</feature>
<evidence type="ECO:0000313" key="2">
    <source>
        <dbReference type="EMBL" id="KAK4353735.1"/>
    </source>
</evidence>
<comment type="caution">
    <text evidence="2">The sequence shown here is derived from an EMBL/GenBank/DDBJ whole genome shotgun (WGS) entry which is preliminary data.</text>
</comment>
<gene>
    <name evidence="2" type="ORF">RND71_025929</name>
</gene>
<evidence type="ECO:0000256" key="1">
    <source>
        <dbReference type="SAM" id="MobiDB-lite"/>
    </source>
</evidence>
<feature type="region of interest" description="Disordered" evidence="1">
    <location>
        <begin position="1"/>
        <end position="155"/>
    </location>
</feature>
<reference evidence="2" key="1">
    <citation type="submission" date="2023-12" db="EMBL/GenBank/DDBJ databases">
        <title>Genome assembly of Anisodus tanguticus.</title>
        <authorList>
            <person name="Wang Y.-J."/>
        </authorList>
    </citation>
    <scope>NUCLEOTIDE SEQUENCE</scope>
    <source>
        <strain evidence="2">KB-2021</strain>
        <tissue evidence="2">Leaf</tissue>
    </source>
</reference>
<protein>
    <submittedName>
        <fullName evidence="2">Uncharacterized protein</fullName>
    </submittedName>
</protein>
<keyword evidence="3" id="KW-1185">Reference proteome</keyword>
<dbReference type="AlphaFoldDB" id="A0AAE1RJZ8"/>
<proteinExistence type="predicted"/>
<feature type="compositionally biased region" description="Basic residues" evidence="1">
    <location>
        <begin position="140"/>
        <end position="155"/>
    </location>
</feature>
<dbReference type="Proteomes" id="UP001291623">
    <property type="component" value="Unassembled WGS sequence"/>
</dbReference>